<dbReference type="AlphaFoldDB" id="A0A9K3D601"/>
<reference evidence="3 4" key="1">
    <citation type="journal article" date="2018" name="PLoS ONE">
        <title>The draft genome of Kipferlia bialata reveals reductive genome evolution in fornicate parasites.</title>
        <authorList>
            <person name="Tanifuji G."/>
            <person name="Takabayashi S."/>
            <person name="Kume K."/>
            <person name="Takagi M."/>
            <person name="Nakayama T."/>
            <person name="Kamikawa R."/>
            <person name="Inagaki Y."/>
            <person name="Hashimoto T."/>
        </authorList>
    </citation>
    <scope>NUCLEOTIDE SEQUENCE [LARGE SCALE GENOMIC DNA]</scope>
    <source>
        <strain evidence="3">NY0173</strain>
    </source>
</reference>
<comment type="caution">
    <text evidence="3">The sequence shown here is derived from an EMBL/GenBank/DDBJ whole genome shotgun (WGS) entry which is preliminary data.</text>
</comment>
<evidence type="ECO:0000256" key="2">
    <source>
        <dbReference type="SAM" id="MobiDB-lite"/>
    </source>
</evidence>
<feature type="region of interest" description="Disordered" evidence="2">
    <location>
        <begin position="197"/>
        <end position="222"/>
    </location>
</feature>
<organism evidence="3 4">
    <name type="scientific">Kipferlia bialata</name>
    <dbReference type="NCBI Taxonomy" id="797122"/>
    <lineage>
        <taxon>Eukaryota</taxon>
        <taxon>Metamonada</taxon>
        <taxon>Carpediemonas-like organisms</taxon>
        <taxon>Kipferlia</taxon>
    </lineage>
</organism>
<dbReference type="EMBL" id="BDIP01005391">
    <property type="protein sequence ID" value="GIQ89754.1"/>
    <property type="molecule type" value="Genomic_DNA"/>
</dbReference>
<protein>
    <submittedName>
        <fullName evidence="3">Uncharacterized protein</fullName>
    </submittedName>
</protein>
<feature type="region of interest" description="Disordered" evidence="2">
    <location>
        <begin position="323"/>
        <end position="345"/>
    </location>
</feature>
<feature type="coiled-coil region" evidence="1">
    <location>
        <begin position="74"/>
        <end position="150"/>
    </location>
</feature>
<evidence type="ECO:0000313" key="4">
    <source>
        <dbReference type="Proteomes" id="UP000265618"/>
    </source>
</evidence>
<sequence>MEREREDTHEATEAQTERDVKIELQNLSDLPLCRREKPGATTPVSLESVMGQLTQIHKRGRETTIRLKEKEKLLVSLTREYWEQGERVEELEAECDSLRGELKEAKVKYVRLHKKYRDLFPAFKAAKDREREAVAEAARMREENRVLRERVAQSAAGLAAAQESEIQSHVREADAVSALERERHAVARLLSVTEVAEEPAVEKSGNVEMGGEEEEEEEGDQPVFPSDYVCCADECCSRYPLDKHGPLMTAIAAVESGTTRSHTIKTRKANIIEEHLVDQETGKPLICTAGIAMLLELNYSAIRKALESIAESFSAKAAAEEEVAAPRAPSPVPTPRRRSASRPARPVVEFPSGSCCGWRCVSSLFRNREKSAIRKDIAAIYGRTEPDSEARQTQLLQLIPKYFAYENGHYSCRPLIVKVLSLPTSVVKEEVSRLNLARVSAEQKAKRQSAFGGSLLGMGKCRCGLGCCSGYPISVVDEEERERERYVLDRLCSRFGESSHGEEEEKAFVKETFFAPNADSVTMCPNAIRSLTGIRGGLIRKTIRAVRDGRLIRLPQCCDSKCLTWPDMNLDREKHIFQAIAQVELRCKRLDLSPAAAEEQWST</sequence>
<keyword evidence="4" id="KW-1185">Reference proteome</keyword>
<feature type="compositionally biased region" description="Acidic residues" evidence="2">
    <location>
        <begin position="210"/>
        <end position="220"/>
    </location>
</feature>
<evidence type="ECO:0000313" key="3">
    <source>
        <dbReference type="EMBL" id="GIQ89754.1"/>
    </source>
</evidence>
<gene>
    <name evidence="3" type="ORF">KIPB_012312</name>
</gene>
<dbReference type="Proteomes" id="UP000265618">
    <property type="component" value="Unassembled WGS sequence"/>
</dbReference>
<proteinExistence type="predicted"/>
<evidence type="ECO:0000256" key="1">
    <source>
        <dbReference type="SAM" id="Coils"/>
    </source>
</evidence>
<keyword evidence="1" id="KW-0175">Coiled coil</keyword>
<name>A0A9K3D601_9EUKA</name>
<feature type="non-terminal residue" evidence="3">
    <location>
        <position position="1"/>
    </location>
</feature>
<accession>A0A9K3D601</accession>